<evidence type="ECO:0000256" key="2">
    <source>
        <dbReference type="ARBA" id="ARBA00004389"/>
    </source>
</evidence>
<dbReference type="SMR" id="A0A3B6NHZ7"/>
<dbReference type="PANTHER" id="PTHR27008:SF521">
    <property type="entry name" value="OS11G0490200 PROTEIN"/>
    <property type="match status" value="1"/>
</dbReference>
<dbReference type="FunFam" id="3.80.10.10:FF:000275">
    <property type="entry name" value="Leucine-rich repeat receptor-like protein kinase"/>
    <property type="match status" value="1"/>
</dbReference>
<keyword evidence="8" id="KW-0433">Leucine-rich repeat</keyword>
<dbReference type="InterPro" id="IPR003591">
    <property type="entry name" value="Leu-rich_rpt_typical-subtyp"/>
</dbReference>
<evidence type="ECO:0000256" key="26">
    <source>
        <dbReference type="SAM" id="Phobius"/>
    </source>
</evidence>
<evidence type="ECO:0000256" key="11">
    <source>
        <dbReference type="ARBA" id="ARBA00022729"/>
    </source>
</evidence>
<dbReference type="Pfam" id="PF08263">
    <property type="entry name" value="LRRNT_2"/>
    <property type="match status" value="1"/>
</dbReference>
<dbReference type="GO" id="GO:0009791">
    <property type="term" value="P:post-embryonic development"/>
    <property type="evidence" value="ECO:0007669"/>
    <property type="project" value="UniProtKB-ARBA"/>
</dbReference>
<evidence type="ECO:0000256" key="18">
    <source>
        <dbReference type="ARBA" id="ARBA00023170"/>
    </source>
</evidence>
<evidence type="ECO:0000256" key="19">
    <source>
        <dbReference type="ARBA" id="ARBA00023180"/>
    </source>
</evidence>
<dbReference type="STRING" id="4565.A0A3B6NHZ7"/>
<dbReference type="Gene3D" id="3.30.200.20">
    <property type="entry name" value="Phosphorylase Kinase, domain 1"/>
    <property type="match status" value="1"/>
</dbReference>
<evidence type="ECO:0000256" key="14">
    <source>
        <dbReference type="ARBA" id="ARBA00022777"/>
    </source>
</evidence>
<dbReference type="Gramene" id="TraesCS6A02G037300.1">
    <property type="protein sequence ID" value="TraesCS6A02G037300.1"/>
    <property type="gene ID" value="TraesCS6A02G037300"/>
</dbReference>
<dbReference type="Gramene" id="TraesARI6A03G03200960.1">
    <property type="protein sequence ID" value="TraesARI6A03G03200960.1"/>
    <property type="gene ID" value="TraesARI6A03G03200960"/>
</dbReference>
<feature type="transmembrane region" description="Helical" evidence="26">
    <location>
        <begin position="666"/>
        <end position="690"/>
    </location>
</feature>
<dbReference type="FunFam" id="3.80.10.10:FF:000233">
    <property type="entry name" value="Leucine-rich repeat receptor-like protein kinase TDR"/>
    <property type="match status" value="1"/>
</dbReference>
<dbReference type="FunFam" id="3.80.10.10:FF:000383">
    <property type="entry name" value="Leucine-rich repeat receptor protein kinase EMS1"/>
    <property type="match status" value="1"/>
</dbReference>
<feature type="signal peptide" evidence="27">
    <location>
        <begin position="1"/>
        <end position="19"/>
    </location>
</feature>
<dbReference type="Gramene" id="TraesJAG6A03G03242480.1">
    <property type="protein sequence ID" value="TraesJAG6A03G03242480.1"/>
    <property type="gene ID" value="TraesJAG6A03G03242480"/>
</dbReference>
<dbReference type="InterPro" id="IPR013210">
    <property type="entry name" value="LRR_N_plant-typ"/>
</dbReference>
<keyword evidence="14" id="KW-0418">Kinase</keyword>
<feature type="chain" id="PRO_5043178178" description="Receptor kinase-like protein Xa21" evidence="27">
    <location>
        <begin position="20"/>
        <end position="1041"/>
    </location>
</feature>
<evidence type="ECO:0000256" key="8">
    <source>
        <dbReference type="ARBA" id="ARBA00022614"/>
    </source>
</evidence>
<dbReference type="PANTHER" id="PTHR27008">
    <property type="entry name" value="OS04G0122200 PROTEIN"/>
    <property type="match status" value="1"/>
</dbReference>
<dbReference type="SMART" id="SM00369">
    <property type="entry name" value="LRR_TYP"/>
    <property type="match status" value="8"/>
</dbReference>
<keyword evidence="12" id="KW-0677">Repeat</keyword>
<keyword evidence="6" id="KW-0723">Serine/threonine-protein kinase</keyword>
<dbReference type="Pfam" id="PF13855">
    <property type="entry name" value="LRR_8"/>
    <property type="match status" value="3"/>
</dbReference>
<comment type="catalytic activity">
    <reaction evidence="21">
        <text>L-seryl-[protein] + ATP = O-phospho-L-seryl-[protein] + ADP + H(+)</text>
        <dbReference type="Rhea" id="RHEA:17989"/>
        <dbReference type="Rhea" id="RHEA-COMP:9863"/>
        <dbReference type="Rhea" id="RHEA-COMP:11604"/>
        <dbReference type="ChEBI" id="CHEBI:15378"/>
        <dbReference type="ChEBI" id="CHEBI:29999"/>
        <dbReference type="ChEBI" id="CHEBI:30616"/>
        <dbReference type="ChEBI" id="CHEBI:83421"/>
        <dbReference type="ChEBI" id="CHEBI:456216"/>
        <dbReference type="EC" id="2.7.11.1"/>
    </reaction>
</comment>
<keyword evidence="30" id="KW-1185">Reference proteome</keyword>
<evidence type="ECO:0000313" key="30">
    <source>
        <dbReference type="Proteomes" id="UP000019116"/>
    </source>
</evidence>
<evidence type="ECO:0000256" key="24">
    <source>
        <dbReference type="ARBA" id="ARBA00072040"/>
    </source>
</evidence>
<evidence type="ECO:0000256" key="4">
    <source>
        <dbReference type="ARBA" id="ARBA00012513"/>
    </source>
</evidence>
<comment type="function">
    <text evidence="22">Receptor kinase that detects X.oryzae pv. oryzae protein Ax21 to promote innate immunity. Following X.oryzae pv. oryzae protein Ax21 detection, undergoes cleavage, releasing the processed protein kinase Xa21 chain.</text>
</comment>
<dbReference type="InterPro" id="IPR008271">
    <property type="entry name" value="Ser/Thr_kinase_AS"/>
</dbReference>
<dbReference type="PROSITE" id="PS50011">
    <property type="entry name" value="PROTEIN_KINASE_DOM"/>
    <property type="match status" value="1"/>
</dbReference>
<dbReference type="AlphaFoldDB" id="A0A3B6NHZ7"/>
<dbReference type="FunFam" id="3.30.200.20:FF:000432">
    <property type="entry name" value="LRR receptor-like serine/threonine-protein kinase EFR"/>
    <property type="match status" value="1"/>
</dbReference>
<evidence type="ECO:0000256" key="1">
    <source>
        <dbReference type="ARBA" id="ARBA00004162"/>
    </source>
</evidence>
<dbReference type="SMART" id="SM00220">
    <property type="entry name" value="S_TKc"/>
    <property type="match status" value="1"/>
</dbReference>
<keyword evidence="17 26" id="KW-0472">Membrane</keyword>
<dbReference type="InterPro" id="IPR000719">
    <property type="entry name" value="Prot_kinase_dom"/>
</dbReference>
<keyword evidence="7" id="KW-0597">Phosphoprotein</keyword>
<evidence type="ECO:0000256" key="12">
    <source>
        <dbReference type="ARBA" id="ARBA00022737"/>
    </source>
</evidence>
<name>A0A3B6NHZ7_WHEAT</name>
<protein>
    <recommendedName>
        <fullName evidence="24">Receptor kinase-like protein Xa21</fullName>
        <ecNumber evidence="4">2.7.11.1</ecNumber>
    </recommendedName>
</protein>
<dbReference type="InterPro" id="IPR001611">
    <property type="entry name" value="Leu-rich_rpt"/>
</dbReference>
<dbReference type="RefSeq" id="XP_044407343.1">
    <property type="nucleotide sequence ID" value="XM_044551408.1"/>
</dbReference>
<dbReference type="Gramene" id="TraesSYM6A03G03186200.1">
    <property type="protein sequence ID" value="TraesSYM6A03G03186200.1"/>
    <property type="gene ID" value="TraesSYM6A03G03186200"/>
</dbReference>
<dbReference type="InterPro" id="IPR017441">
    <property type="entry name" value="Protein_kinase_ATP_BS"/>
</dbReference>
<dbReference type="EnsemblPlants" id="TraesCS6A02G037300.1">
    <property type="protein sequence ID" value="TraesCS6A02G037300.1"/>
    <property type="gene ID" value="TraesCS6A02G037300"/>
</dbReference>
<evidence type="ECO:0000256" key="3">
    <source>
        <dbReference type="ARBA" id="ARBA00008684"/>
    </source>
</evidence>
<evidence type="ECO:0000256" key="6">
    <source>
        <dbReference type="ARBA" id="ARBA00022527"/>
    </source>
</evidence>
<dbReference type="Gramene" id="TraesPARA_EIv1.0_1896920.1">
    <property type="protein sequence ID" value="TraesPARA_EIv1.0_1896920.1.CDS"/>
    <property type="gene ID" value="TraesPARA_EIv1.0_1896920"/>
</dbReference>
<evidence type="ECO:0000256" key="17">
    <source>
        <dbReference type="ARBA" id="ARBA00023136"/>
    </source>
</evidence>
<keyword evidence="13 25" id="KW-0547">Nucleotide-binding</keyword>
<evidence type="ECO:0000256" key="5">
    <source>
        <dbReference type="ARBA" id="ARBA00022475"/>
    </source>
</evidence>
<evidence type="ECO:0000256" key="21">
    <source>
        <dbReference type="ARBA" id="ARBA00048679"/>
    </source>
</evidence>
<evidence type="ECO:0000256" key="13">
    <source>
        <dbReference type="ARBA" id="ARBA00022741"/>
    </source>
</evidence>
<dbReference type="Pfam" id="PF00560">
    <property type="entry name" value="LRR_1"/>
    <property type="match status" value="6"/>
</dbReference>
<evidence type="ECO:0000313" key="29">
    <source>
        <dbReference type="EnsemblPlants" id="TraesCS6A02G037300.1"/>
    </source>
</evidence>
<dbReference type="Gramene" id="TraesJUL6A03G03271830.1">
    <property type="protein sequence ID" value="TraesJUL6A03G03271830.1"/>
    <property type="gene ID" value="TraesJUL6A03G03271830"/>
</dbReference>
<keyword evidence="5" id="KW-1003">Cell membrane</keyword>
<dbReference type="FunFam" id="1.10.510.10:FF:000358">
    <property type="entry name" value="Putative leucine-rich repeat receptor-like serine/threonine-protein kinase"/>
    <property type="match status" value="1"/>
</dbReference>
<dbReference type="Pfam" id="PF00069">
    <property type="entry name" value="Pkinase"/>
    <property type="match status" value="1"/>
</dbReference>
<keyword evidence="11 27" id="KW-0732">Signal</keyword>
<evidence type="ECO:0000256" key="22">
    <source>
        <dbReference type="ARBA" id="ARBA00054320"/>
    </source>
</evidence>
<organism evidence="29">
    <name type="scientific">Triticum aestivum</name>
    <name type="common">Wheat</name>
    <dbReference type="NCBI Taxonomy" id="4565"/>
    <lineage>
        <taxon>Eukaryota</taxon>
        <taxon>Viridiplantae</taxon>
        <taxon>Streptophyta</taxon>
        <taxon>Embryophyta</taxon>
        <taxon>Tracheophyta</taxon>
        <taxon>Spermatophyta</taxon>
        <taxon>Magnoliopsida</taxon>
        <taxon>Liliopsida</taxon>
        <taxon>Poales</taxon>
        <taxon>Poaceae</taxon>
        <taxon>BOP clade</taxon>
        <taxon>Pooideae</taxon>
        <taxon>Triticodae</taxon>
        <taxon>Triticeae</taxon>
        <taxon>Triticinae</taxon>
        <taxon>Triticum</taxon>
    </lineage>
</organism>
<evidence type="ECO:0000256" key="27">
    <source>
        <dbReference type="SAM" id="SignalP"/>
    </source>
</evidence>
<dbReference type="GO" id="GO:0005886">
    <property type="term" value="C:plasma membrane"/>
    <property type="evidence" value="ECO:0007669"/>
    <property type="project" value="UniProtKB-SubCell"/>
</dbReference>
<dbReference type="Gene3D" id="3.80.10.10">
    <property type="entry name" value="Ribonuclease Inhibitor"/>
    <property type="match status" value="2"/>
</dbReference>
<evidence type="ECO:0000259" key="28">
    <source>
        <dbReference type="PROSITE" id="PS50011"/>
    </source>
</evidence>
<dbReference type="PaxDb" id="4565-Traes_6AS_4FE7F18F3.1"/>
<accession>A0A3B6NHZ7</accession>
<feature type="binding site" evidence="25">
    <location>
        <position position="757"/>
    </location>
    <ligand>
        <name>ATP</name>
        <dbReference type="ChEBI" id="CHEBI:30616"/>
    </ligand>
</feature>
<dbReference type="Gramene" id="TraesJUL6A03G03271830.3">
    <property type="protein sequence ID" value="TraesJUL6A03G03271830.3"/>
    <property type="gene ID" value="TraesJUL6A03G03271830"/>
</dbReference>
<dbReference type="OrthoDB" id="676979at2759"/>
<dbReference type="InterPro" id="IPR032675">
    <property type="entry name" value="LRR_dom_sf"/>
</dbReference>
<evidence type="ECO:0000256" key="10">
    <source>
        <dbReference type="ARBA" id="ARBA00022692"/>
    </source>
</evidence>
<dbReference type="PROSITE" id="PS00107">
    <property type="entry name" value="PROTEIN_KINASE_ATP"/>
    <property type="match status" value="1"/>
</dbReference>
<keyword evidence="16 26" id="KW-1133">Transmembrane helix</keyword>
<dbReference type="GeneID" id="123131732"/>
<reference evidence="29" key="2">
    <citation type="submission" date="2018-10" db="UniProtKB">
        <authorList>
            <consortium name="EnsemblPlants"/>
        </authorList>
    </citation>
    <scope>IDENTIFICATION</scope>
</reference>
<keyword evidence="9" id="KW-0808">Transferase</keyword>
<dbReference type="GO" id="GO:0005789">
    <property type="term" value="C:endoplasmic reticulum membrane"/>
    <property type="evidence" value="ECO:0007669"/>
    <property type="project" value="UniProtKB-SubCell"/>
</dbReference>
<dbReference type="InterPro" id="IPR051809">
    <property type="entry name" value="Plant_receptor-like_S/T_kinase"/>
</dbReference>
<evidence type="ECO:0000256" key="9">
    <source>
        <dbReference type="ARBA" id="ARBA00022679"/>
    </source>
</evidence>
<comment type="similarity">
    <text evidence="3">Belongs to the protein kinase superfamily. Ser/Thr protein kinase family.</text>
</comment>
<comment type="subcellular location">
    <subcellularLocation>
        <location evidence="1">Cell membrane</location>
        <topology evidence="1">Single-pass membrane protein</topology>
    </subcellularLocation>
    <subcellularLocation>
        <location evidence="2">Endoplasmic reticulum membrane</location>
        <topology evidence="2">Single-pass membrane protein</topology>
    </subcellularLocation>
</comment>
<dbReference type="PROSITE" id="PS00108">
    <property type="entry name" value="PROTEIN_KINASE_ST"/>
    <property type="match status" value="1"/>
</dbReference>
<dbReference type="SUPFAM" id="SSF52058">
    <property type="entry name" value="L domain-like"/>
    <property type="match status" value="2"/>
</dbReference>
<dbReference type="InterPro" id="IPR011009">
    <property type="entry name" value="Kinase-like_dom_sf"/>
</dbReference>
<dbReference type="EC" id="2.7.11.1" evidence="4"/>
<dbReference type="Gene3D" id="1.10.510.10">
    <property type="entry name" value="Transferase(Phosphotransferase) domain 1"/>
    <property type="match status" value="1"/>
</dbReference>
<evidence type="ECO:0000256" key="25">
    <source>
        <dbReference type="PROSITE-ProRule" id="PRU10141"/>
    </source>
</evidence>
<gene>
    <name evidence="29" type="primary">LOC123131732</name>
</gene>
<dbReference type="GO" id="GO:0004674">
    <property type="term" value="F:protein serine/threonine kinase activity"/>
    <property type="evidence" value="ECO:0007669"/>
    <property type="project" value="UniProtKB-KW"/>
</dbReference>
<evidence type="ECO:0000256" key="16">
    <source>
        <dbReference type="ARBA" id="ARBA00022989"/>
    </source>
</evidence>
<keyword evidence="18" id="KW-0675">Receptor</keyword>
<keyword evidence="19" id="KW-0325">Glycoprotein</keyword>
<dbReference type="GO" id="GO:0005524">
    <property type="term" value="F:ATP binding"/>
    <property type="evidence" value="ECO:0007669"/>
    <property type="project" value="UniProtKB-UniRule"/>
</dbReference>
<evidence type="ECO:0000256" key="7">
    <source>
        <dbReference type="ARBA" id="ARBA00022553"/>
    </source>
</evidence>
<comment type="catalytic activity">
    <reaction evidence="20">
        <text>L-threonyl-[protein] + ATP = O-phospho-L-threonyl-[protein] + ADP + H(+)</text>
        <dbReference type="Rhea" id="RHEA:46608"/>
        <dbReference type="Rhea" id="RHEA-COMP:11060"/>
        <dbReference type="Rhea" id="RHEA-COMP:11605"/>
        <dbReference type="ChEBI" id="CHEBI:15378"/>
        <dbReference type="ChEBI" id="CHEBI:30013"/>
        <dbReference type="ChEBI" id="CHEBI:30616"/>
        <dbReference type="ChEBI" id="CHEBI:61977"/>
        <dbReference type="ChEBI" id="CHEBI:456216"/>
        <dbReference type="EC" id="2.7.11.1"/>
    </reaction>
</comment>
<dbReference type="Gramene" id="TraesLAC6A03G03201610.1">
    <property type="protein sequence ID" value="TraesLAC6A03G03201610.1"/>
    <property type="gene ID" value="TraesLAC6A03G03201610"/>
</dbReference>
<proteinExistence type="inferred from homology"/>
<feature type="domain" description="Protein kinase" evidence="28">
    <location>
        <begin position="726"/>
        <end position="1036"/>
    </location>
</feature>
<reference evidence="29" key="1">
    <citation type="submission" date="2018-08" db="EMBL/GenBank/DDBJ databases">
        <authorList>
            <person name="Rossello M."/>
        </authorList>
    </citation>
    <scope>NUCLEOTIDE SEQUENCE [LARGE SCALE GENOMIC DNA]</scope>
    <source>
        <strain evidence="29">cv. Chinese Spring</strain>
    </source>
</reference>
<comment type="function">
    <text evidence="23">The processed protein kinase Xa21 chain released by protein cleavage after X.oryzae pv. oryzae protein Ax21 detection translocates into the nucleus where it can bind and regulate WRKY62, a transcription factor. Confers resistance to the bacterial pathogen X.oryzae pv. oryzae (Xoo).</text>
</comment>
<dbReference type="SUPFAM" id="SSF56112">
    <property type="entry name" value="Protein kinase-like (PK-like)"/>
    <property type="match status" value="1"/>
</dbReference>
<keyword evidence="15 25" id="KW-0067">ATP-binding</keyword>
<keyword evidence="10 26" id="KW-0812">Transmembrane</keyword>
<evidence type="ECO:0000256" key="15">
    <source>
        <dbReference type="ARBA" id="ARBA00022840"/>
    </source>
</evidence>
<sequence length="1041" mass="112969">MFPVLLLLLLPYILQSAWARTFSNMTDMDTLLAFKASLSNQPGALAAWNTTTDFCSWPGVSCSLKHEHRVTVLNLASEGLAGTITPSIGNLTFLKILDLSQNNFHGEIPASIGCLFRLQHLNFSSNSLDSDVNPDMKNCSSLESIDLDLNLLTGEIPAWLGGLPNLKTIQLYRNNFTGIIPPSITNLSALQTIDFTANQLEGVIPEGLGKMTSLSSIQLSENHLSGTIPAAFFNLSSLTVFAVAANKLHGKLPSDLGVHLPNLRALLLGTNRFTGYLPASLVNATKINKLDMSFNGFTGRLPPEIGMLCPNYLSVAENQIMASTAQDWEFMTLLTNCTRLRVLKLEGNMLGGVLPSSVGNLSAQLQVLYVGYNMISGTIPFGISNLIRLNYLTLSHNQFTGVLPESMGRLNLLQALFMHDNMLTGFIPSSLGNMTQLLSLGAWSNKFEGPLPASLGSLKEITGIDLSYNKFTGPLPKEIFNLSSLSNTLDLVGNYFAGPLPPEIGGLTALANLYLSQNNLSGTLPNELSNCQSLVTLLLDHNSFSGTIPSSISKMRGLAFLNLTKNTLSGEIPQEFRLMGGIQELYLAHNNLSGHIAESLENMASLYQLDLSFNNLDGEVPSQGVFSNVTGFLFEGNSGLCGGISELHLPPCLPESMEHTMRKRNLIITIATPIAGIILCLCVVLVFFTIRKKSKDRSKTMGGFQLMDDNYPRVTYAELVQGTSGFATDNLIGRGRYGSVYKCSLLLNTMMTTVAVKVFDLQQSGSSKSFLAECEALGRIRHRNLISVITCCSSSDSDQNDFKALVLEFMPNGSLDRWLHIDVHASQQLQGLTLMQRLNIAVDIADALDYLHNNCEPPIIHCDLKPSNILLNEDLVAHIGDFGLAKILSEPAAEQLINSKSSIGIRGTIGYVAPEYGEGGQVSSCGDVYSFGTVILELFTGMAPTHDMLRDGLTLHKHAENAFTGMLMQIVDPVLLSIEEANLTSLQDGSNTMEHGSNAILSVMKVALSCSNHAPTERMCMRDAAAAIRRITDSYVKNKTN</sequence>
<dbReference type="Gramene" id="TraesMAC6A03G03244630.1">
    <property type="protein sequence ID" value="TraesMAC6A03G03244630.1"/>
    <property type="gene ID" value="TraesMAC6A03G03244630"/>
</dbReference>
<evidence type="ECO:0000256" key="20">
    <source>
        <dbReference type="ARBA" id="ARBA00047899"/>
    </source>
</evidence>
<dbReference type="Gramene" id="TraesARI6A03G03200960.2">
    <property type="protein sequence ID" value="TraesARI6A03G03200960.2"/>
    <property type="gene ID" value="TraesARI6A03G03200960"/>
</dbReference>
<dbReference type="Proteomes" id="UP000019116">
    <property type="component" value="Chromosome 6A"/>
</dbReference>
<dbReference type="Gramene" id="TraesCAD_scaffold_076160_01G000300.1">
    <property type="protein sequence ID" value="TraesCAD_scaffold_076160_01G000300.1"/>
    <property type="gene ID" value="TraesCAD_scaffold_076160_01G000300"/>
</dbReference>
<evidence type="ECO:0000256" key="23">
    <source>
        <dbReference type="ARBA" id="ARBA00056628"/>
    </source>
</evidence>